<evidence type="ECO:0000256" key="1">
    <source>
        <dbReference type="SAM" id="MobiDB-lite"/>
    </source>
</evidence>
<dbReference type="SUPFAM" id="SSF51261">
    <property type="entry name" value="Duplicated hybrid motif"/>
    <property type="match status" value="1"/>
</dbReference>
<evidence type="ECO:0000313" key="7">
    <source>
        <dbReference type="Proteomes" id="UP000032247"/>
    </source>
</evidence>
<reference evidence="5" key="3">
    <citation type="submission" date="2021-03" db="EMBL/GenBank/DDBJ databases">
        <title>Isolation of Bacillus subtilis from fermented food sample.</title>
        <authorList>
            <person name="Lakshmanan V."/>
            <person name="Athira K."/>
            <person name="Rajagopal K."/>
        </authorList>
    </citation>
    <scope>NUCLEOTIDE SEQUENCE</scope>
    <source>
        <strain evidence="5">S1</strain>
    </source>
</reference>
<dbReference type="Proteomes" id="UP000032247">
    <property type="component" value="Unassembled WGS sequence"/>
</dbReference>
<name>A0A0D1LB89_BACIU</name>
<dbReference type="AlphaFoldDB" id="A0A0D1LB89"/>
<dbReference type="Proteomes" id="UP000076442">
    <property type="component" value="Unassembled WGS sequence"/>
</dbReference>
<dbReference type="Pfam" id="PF01551">
    <property type="entry name" value="Peptidase_M23"/>
    <property type="match status" value="1"/>
</dbReference>
<dbReference type="Proteomes" id="UP000665181">
    <property type="component" value="Unassembled WGS sequence"/>
</dbReference>
<evidence type="ECO:0000313" key="3">
    <source>
        <dbReference type="EMBL" id="KIU13101.1"/>
    </source>
</evidence>
<organism evidence="3 7">
    <name type="scientific">Bacillus subtilis</name>
    <dbReference type="NCBI Taxonomy" id="1423"/>
    <lineage>
        <taxon>Bacteria</taxon>
        <taxon>Bacillati</taxon>
        <taxon>Bacillota</taxon>
        <taxon>Bacilli</taxon>
        <taxon>Bacillales</taxon>
        <taxon>Bacillaceae</taxon>
        <taxon>Bacillus</taxon>
    </lineage>
</organism>
<protein>
    <submittedName>
        <fullName evidence="3">Inhibition of SpoIVFB and to stabilize the thermolabile spoIVFB product</fullName>
    </submittedName>
    <submittedName>
        <fullName evidence="4">Stage IV sporulation protein FA (SpoIVFA)</fullName>
    </submittedName>
    <submittedName>
        <fullName evidence="5">Stage IV sporulation protein SpoIVFA</fullName>
    </submittedName>
</protein>
<gene>
    <name evidence="5" type="primary">spoIVFA</name>
    <name evidence="4" type="ORF">B4122_3688</name>
    <name evidence="5" type="ORF">J5227_02325</name>
    <name evidence="6" type="ORF">P5633_10095</name>
    <name evidence="3" type="ORF">SC09_Contig17orf00257</name>
</gene>
<dbReference type="InterPro" id="IPR011055">
    <property type="entry name" value="Dup_hybrid_motif"/>
</dbReference>
<evidence type="ECO:0000259" key="2">
    <source>
        <dbReference type="Pfam" id="PF01551"/>
    </source>
</evidence>
<dbReference type="InterPro" id="IPR016047">
    <property type="entry name" value="M23ase_b-sheet_dom"/>
</dbReference>
<proteinExistence type="predicted"/>
<dbReference type="RefSeq" id="WP_024572736.1">
    <property type="nucleotide sequence ID" value="NZ_CAJNQI010000001.1"/>
</dbReference>
<feature type="compositionally biased region" description="Basic and acidic residues" evidence="1">
    <location>
        <begin position="1"/>
        <end position="10"/>
    </location>
</feature>
<evidence type="ECO:0000313" key="6">
    <source>
        <dbReference type="EMBL" id="WEY86397.1"/>
    </source>
</evidence>
<dbReference type="EMBL" id="CP120576">
    <property type="protein sequence ID" value="WEY86397.1"/>
    <property type="molecule type" value="Genomic_DNA"/>
</dbReference>
<evidence type="ECO:0000313" key="4">
    <source>
        <dbReference type="EMBL" id="KZD89302.1"/>
    </source>
</evidence>
<reference evidence="3 7" key="1">
    <citation type="submission" date="2014-12" db="EMBL/GenBank/DDBJ databases">
        <title>Comparative genome analysis of Bacillus coagulans HM-08, Clostridium butyricum HM-68, Bacillus subtilis HM-66 and Bacillus licheniformis BL-09.</title>
        <authorList>
            <person name="Zhang H."/>
        </authorList>
    </citation>
    <scope>NUCLEOTIDE SEQUENCE [LARGE SCALE GENOMIC DNA]</scope>
    <source>
        <strain evidence="3 7">HM-66</strain>
    </source>
</reference>
<dbReference type="PATRIC" id="fig|1423.173.peg.222"/>
<feature type="region of interest" description="Disordered" evidence="1">
    <location>
        <begin position="1"/>
        <end position="37"/>
    </location>
</feature>
<evidence type="ECO:0000313" key="5">
    <source>
        <dbReference type="EMBL" id="MBO3793171.1"/>
    </source>
</evidence>
<dbReference type="EMBL" id="JAGFPW010000001">
    <property type="protein sequence ID" value="MBO3793171.1"/>
    <property type="molecule type" value="Genomic_DNA"/>
</dbReference>
<evidence type="ECO:0000313" key="8">
    <source>
        <dbReference type="Proteomes" id="UP000076442"/>
    </source>
</evidence>
<feature type="domain" description="M23ase beta-sheet core" evidence="2">
    <location>
        <begin position="167"/>
        <end position="257"/>
    </location>
</feature>
<accession>A0A0D1LB89</accession>
<dbReference type="CDD" id="cd12797">
    <property type="entry name" value="M23_peptidase"/>
    <property type="match status" value="1"/>
</dbReference>
<reference evidence="4 8" key="2">
    <citation type="submission" date="2015-09" db="EMBL/GenBank/DDBJ databases">
        <title>Spore heat resistance.</title>
        <authorList>
            <person name="Boekhorst J."/>
            <person name="Berendsen E.M."/>
            <person name="Wells-Bennik M.H."/>
            <person name="Kuipers O.P."/>
        </authorList>
    </citation>
    <scope>NUCLEOTIDE SEQUENCE [LARGE SCALE GENOMIC DNA]</scope>
    <source>
        <strain evidence="4 8">B4122</strain>
    </source>
</reference>
<dbReference type="EMBL" id="LJZV01000024">
    <property type="protein sequence ID" value="KZD89302.1"/>
    <property type="molecule type" value="Genomic_DNA"/>
</dbReference>
<dbReference type="Gene3D" id="2.70.70.10">
    <property type="entry name" value="Glucose Permease (Domain IIA)"/>
    <property type="match status" value="1"/>
</dbReference>
<dbReference type="Proteomes" id="UP001214898">
    <property type="component" value="Chromosome"/>
</dbReference>
<dbReference type="STRING" id="483913.AN935_13705"/>
<feature type="compositionally biased region" description="Polar residues" evidence="1">
    <location>
        <begin position="19"/>
        <end position="31"/>
    </location>
</feature>
<reference evidence="6" key="4">
    <citation type="submission" date="2023-03" db="EMBL/GenBank/DDBJ databases">
        <title>Complete genome sequences of 52 Bacillus and Priestia strains isolated from West-African fermentations and 26 reference strains from the DSMZ collection.</title>
        <authorList>
            <person name="Wiedenbein E.S."/>
            <person name="Canoy T.S."/>
            <person name="Hui Y."/>
            <person name="Parkouda C."/>
            <person name="Dawende C."/>
            <person name="Ametefe E."/>
            <person name="Jespersen L."/>
            <person name="Nielsen D.S."/>
        </authorList>
    </citation>
    <scope>NUCLEOTIDE SEQUENCE</scope>
    <source>
        <strain evidence="6">PRO56</strain>
    </source>
</reference>
<dbReference type="EMBL" id="JXBC01000001">
    <property type="protein sequence ID" value="KIU13101.1"/>
    <property type="molecule type" value="Genomic_DNA"/>
</dbReference>
<sequence length="264" mass="29637">MSHRADEIRKRLEKRRKQLSSSKRFSTQTVSEKQKPPSWVMVTDQEKHGTLPVYEDNMPTFNGKHPLVKTDSIILKCLLSACLVLVSAIAYKTNIGPVSQIKPAVAKTFETEFQFASASHWFETKFGNPLAFLAPEHKNKEQQIEVGKDLIAPASGKVQQDFQDNGEGIKVETSSDKIDSVKEGYVVEVSKDSQTGLTVKVQHADNTYSIYGELKDVDVALYDFVDKGKKLGSIKLDDHNKGVYYFAMKDGDKFIDPIQVISFE</sequence>